<feature type="compositionally biased region" description="Basic residues" evidence="1">
    <location>
        <begin position="124"/>
        <end position="134"/>
    </location>
</feature>
<dbReference type="Proteomes" id="UP001044222">
    <property type="component" value="Chromosome 14"/>
</dbReference>
<dbReference type="EMBL" id="JAFIRN010000014">
    <property type="protein sequence ID" value="KAG5836158.1"/>
    <property type="molecule type" value="Genomic_DNA"/>
</dbReference>
<dbReference type="InterPro" id="IPR026058">
    <property type="entry name" value="LIPIN"/>
</dbReference>
<comment type="caution">
    <text evidence="3">The sequence shown here is derived from an EMBL/GenBank/DDBJ whole genome shotgun (WGS) entry which is preliminary data.</text>
</comment>
<feature type="compositionally biased region" description="Basic and acidic residues" evidence="1">
    <location>
        <begin position="135"/>
        <end position="167"/>
    </location>
</feature>
<keyword evidence="4" id="KW-1185">Reference proteome</keyword>
<dbReference type="AlphaFoldDB" id="A0A9D3RMQ0"/>
<dbReference type="GO" id="GO:0032869">
    <property type="term" value="P:cellular response to insulin stimulus"/>
    <property type="evidence" value="ECO:0007669"/>
    <property type="project" value="TreeGrafter"/>
</dbReference>
<organism evidence="3 4">
    <name type="scientific">Anguilla anguilla</name>
    <name type="common">European freshwater eel</name>
    <name type="synonym">Muraena anguilla</name>
    <dbReference type="NCBI Taxonomy" id="7936"/>
    <lineage>
        <taxon>Eukaryota</taxon>
        <taxon>Metazoa</taxon>
        <taxon>Chordata</taxon>
        <taxon>Craniata</taxon>
        <taxon>Vertebrata</taxon>
        <taxon>Euteleostomi</taxon>
        <taxon>Actinopterygii</taxon>
        <taxon>Neopterygii</taxon>
        <taxon>Teleostei</taxon>
        <taxon>Anguilliformes</taxon>
        <taxon>Anguillidae</taxon>
        <taxon>Anguilla</taxon>
    </lineage>
</organism>
<feature type="region of interest" description="Disordered" evidence="1">
    <location>
        <begin position="98"/>
        <end position="167"/>
    </location>
</feature>
<dbReference type="GO" id="GO:0005634">
    <property type="term" value="C:nucleus"/>
    <property type="evidence" value="ECO:0007669"/>
    <property type="project" value="TreeGrafter"/>
</dbReference>
<evidence type="ECO:0000259" key="2">
    <source>
        <dbReference type="Pfam" id="PF04571"/>
    </source>
</evidence>
<dbReference type="GO" id="GO:0045944">
    <property type="term" value="P:positive regulation of transcription by RNA polymerase II"/>
    <property type="evidence" value="ECO:0007669"/>
    <property type="project" value="TreeGrafter"/>
</dbReference>
<dbReference type="GO" id="GO:0009062">
    <property type="term" value="P:fatty acid catabolic process"/>
    <property type="evidence" value="ECO:0007669"/>
    <property type="project" value="TreeGrafter"/>
</dbReference>
<protein>
    <recommendedName>
        <fullName evidence="2">Lipin N-terminal domain-containing protein</fullName>
    </recommendedName>
</protein>
<proteinExistence type="predicted"/>
<accession>A0A9D3RMQ0</accession>
<feature type="domain" description="Lipin N-terminal" evidence="2">
    <location>
        <begin position="44"/>
        <end position="107"/>
    </location>
</feature>
<evidence type="ECO:0000256" key="1">
    <source>
        <dbReference type="SAM" id="MobiDB-lite"/>
    </source>
</evidence>
<gene>
    <name evidence="3" type="ORF">ANANG_G00251600</name>
</gene>
<dbReference type="PANTHER" id="PTHR12181:SF62">
    <property type="entry name" value="PHOSPHATIDATE PHOSPHATASE LPIN3"/>
    <property type="match status" value="1"/>
</dbReference>
<reference evidence="3" key="1">
    <citation type="submission" date="2021-01" db="EMBL/GenBank/DDBJ databases">
        <title>A chromosome-scale assembly of European eel, Anguilla anguilla.</title>
        <authorList>
            <person name="Henkel C."/>
            <person name="Jong-Raadsen S.A."/>
            <person name="Dufour S."/>
            <person name="Weltzien F.-A."/>
            <person name="Palstra A.P."/>
            <person name="Pelster B."/>
            <person name="Spaink H.P."/>
            <person name="Van Den Thillart G.E."/>
            <person name="Jansen H."/>
            <person name="Zahm M."/>
            <person name="Klopp C."/>
            <person name="Cedric C."/>
            <person name="Louis A."/>
            <person name="Berthelot C."/>
            <person name="Parey E."/>
            <person name="Roest Crollius H."/>
            <person name="Montfort J."/>
            <person name="Robinson-Rechavi M."/>
            <person name="Bucao C."/>
            <person name="Bouchez O."/>
            <person name="Gislard M."/>
            <person name="Lluch J."/>
            <person name="Milhes M."/>
            <person name="Lampietro C."/>
            <person name="Lopez Roques C."/>
            <person name="Donnadieu C."/>
            <person name="Braasch I."/>
            <person name="Desvignes T."/>
            <person name="Postlethwait J."/>
            <person name="Bobe J."/>
            <person name="Guiguen Y."/>
            <person name="Dirks R."/>
        </authorList>
    </citation>
    <scope>NUCLEOTIDE SEQUENCE</scope>
    <source>
        <strain evidence="3">Tag_6206</strain>
        <tissue evidence="3">Liver</tissue>
    </source>
</reference>
<evidence type="ECO:0000313" key="3">
    <source>
        <dbReference type="EMBL" id="KAG5836158.1"/>
    </source>
</evidence>
<feature type="compositionally biased region" description="Low complexity" evidence="1">
    <location>
        <begin position="106"/>
        <end position="115"/>
    </location>
</feature>
<dbReference type="Pfam" id="PF04571">
    <property type="entry name" value="Lipin_N"/>
    <property type="match status" value="1"/>
</dbReference>
<sequence>MVVPDLLHAWASWRDGVRDGEGAVPLILHACRHLRLLVPSLAPLQSQTFHVRGPAGRLRSKEKVVDIEINGEPVELHMKLGDNGEAFFVEENEHLEERVPAHLCTSPIPTEGPESPESPPSALCRRKKRRRKRVRSDSHLREDGGSSSDDRDATETEALREEPLAPF</sequence>
<dbReference type="GO" id="GO:0008195">
    <property type="term" value="F:phosphatidate phosphatase activity"/>
    <property type="evidence" value="ECO:0007669"/>
    <property type="project" value="TreeGrafter"/>
</dbReference>
<evidence type="ECO:0000313" key="4">
    <source>
        <dbReference type="Proteomes" id="UP001044222"/>
    </source>
</evidence>
<name>A0A9D3RMQ0_ANGAN</name>
<dbReference type="InterPro" id="IPR007651">
    <property type="entry name" value="Lipin_N"/>
</dbReference>
<dbReference type="GO" id="GO:0003713">
    <property type="term" value="F:transcription coactivator activity"/>
    <property type="evidence" value="ECO:0007669"/>
    <property type="project" value="TreeGrafter"/>
</dbReference>
<dbReference type="PANTHER" id="PTHR12181">
    <property type="entry name" value="LIPIN"/>
    <property type="match status" value="1"/>
</dbReference>
<dbReference type="GO" id="GO:0019432">
    <property type="term" value="P:triglyceride biosynthetic process"/>
    <property type="evidence" value="ECO:0007669"/>
    <property type="project" value="TreeGrafter"/>
</dbReference>